<dbReference type="PANTHER" id="PTHR43433">
    <property type="entry name" value="HYDROLASE, ALPHA/BETA FOLD FAMILY PROTEIN"/>
    <property type="match status" value="1"/>
</dbReference>
<protein>
    <submittedName>
        <fullName evidence="2">3-oxoadipate enol-lactonase 2</fullName>
        <ecNumber evidence="2">3.1.1.24</ecNumber>
    </submittedName>
    <submittedName>
        <fullName evidence="3">Alpha/beta hydrolase</fullName>
    </submittedName>
</protein>
<dbReference type="InterPro" id="IPR050471">
    <property type="entry name" value="AB_hydrolase"/>
</dbReference>
<evidence type="ECO:0000259" key="1">
    <source>
        <dbReference type="Pfam" id="PF12697"/>
    </source>
</evidence>
<dbReference type="InterPro" id="IPR029058">
    <property type="entry name" value="AB_hydrolase_fold"/>
</dbReference>
<organism evidence="2 4">
    <name type="scientific">Eisenbergiella tayi</name>
    <dbReference type="NCBI Taxonomy" id="1432052"/>
    <lineage>
        <taxon>Bacteria</taxon>
        <taxon>Bacillati</taxon>
        <taxon>Bacillota</taxon>
        <taxon>Clostridia</taxon>
        <taxon>Lachnospirales</taxon>
        <taxon>Lachnospiraceae</taxon>
        <taxon>Eisenbergiella</taxon>
    </lineage>
</organism>
<dbReference type="Proteomes" id="UP000094067">
    <property type="component" value="Unassembled WGS sequence"/>
</dbReference>
<evidence type="ECO:0000313" key="2">
    <source>
        <dbReference type="EMBL" id="ODM03347.1"/>
    </source>
</evidence>
<dbReference type="GO" id="GO:0047570">
    <property type="term" value="F:3-oxoadipate enol-lactonase activity"/>
    <property type="evidence" value="ECO:0007669"/>
    <property type="project" value="UniProtKB-EC"/>
</dbReference>
<feature type="domain" description="AB hydrolase-1" evidence="1">
    <location>
        <begin position="22"/>
        <end position="247"/>
    </location>
</feature>
<dbReference type="EC" id="3.1.1.24" evidence="2"/>
<dbReference type="InterPro" id="IPR000073">
    <property type="entry name" value="AB_hydrolase_1"/>
</dbReference>
<comment type="caution">
    <text evidence="2">The sequence shown here is derived from an EMBL/GenBank/DDBJ whole genome shotgun (WGS) entry which is preliminary data.</text>
</comment>
<keyword evidence="5" id="KW-1185">Reference proteome</keyword>
<gene>
    <name evidence="2" type="primary">catD</name>
    <name evidence="2" type="ORF">BEI61_04142</name>
    <name evidence="3" type="ORF">BEI63_20270</name>
</gene>
<dbReference type="Proteomes" id="UP000094869">
    <property type="component" value="Unassembled WGS sequence"/>
</dbReference>
<evidence type="ECO:0000313" key="5">
    <source>
        <dbReference type="Proteomes" id="UP000094869"/>
    </source>
</evidence>
<sequence>MPCFENSGAKLYFEETGCGNPLIFLHGAAWDMHQWDEQIRYFSKEYRVIALDARGHGKSSLPPGKVSPDIFWRDVVAMMDFLSIPKAVICGLSMGGHVAIQTAIYAAERVECIILIGAICTNRFNNYERIVLPINRFSLRLMPMSWIAWSISAGMGNFNPEAKPYIRRVVGSLNHDAFNRVWKAVTSMESRDGLSKITCPALILIGDHDSMTRRQQQYIHEHIRNSSLVIIENAHHGTNLDNPEQVEKEIEKFLLKSV</sequence>
<dbReference type="EMBL" id="MEHD01000031">
    <property type="protein sequence ID" value="ODR52063.1"/>
    <property type="molecule type" value="Genomic_DNA"/>
</dbReference>
<name>A0A1E3A4E0_9FIRM</name>
<evidence type="ECO:0000313" key="3">
    <source>
        <dbReference type="EMBL" id="ODR52063.1"/>
    </source>
</evidence>
<dbReference type="Gene3D" id="3.40.50.1820">
    <property type="entry name" value="alpha/beta hydrolase"/>
    <property type="match status" value="1"/>
</dbReference>
<proteinExistence type="predicted"/>
<dbReference type="Pfam" id="PF12697">
    <property type="entry name" value="Abhydrolase_6"/>
    <property type="match status" value="1"/>
</dbReference>
<dbReference type="PRINTS" id="PR00111">
    <property type="entry name" value="ABHYDROLASE"/>
</dbReference>
<evidence type="ECO:0000313" key="4">
    <source>
        <dbReference type="Proteomes" id="UP000094067"/>
    </source>
</evidence>
<dbReference type="EMBL" id="MCGH01000003">
    <property type="protein sequence ID" value="ODM03347.1"/>
    <property type="molecule type" value="Genomic_DNA"/>
</dbReference>
<dbReference type="PANTHER" id="PTHR43433:SF5">
    <property type="entry name" value="AB HYDROLASE-1 DOMAIN-CONTAINING PROTEIN"/>
    <property type="match status" value="1"/>
</dbReference>
<dbReference type="AlphaFoldDB" id="A0A1E3A4E0"/>
<keyword evidence="2" id="KW-0378">Hydrolase</keyword>
<dbReference type="SUPFAM" id="SSF53474">
    <property type="entry name" value="alpha/beta-Hydrolases"/>
    <property type="match status" value="1"/>
</dbReference>
<accession>A0A1E3A4E0</accession>
<dbReference type="RefSeq" id="WP_069153847.1">
    <property type="nucleotide sequence ID" value="NZ_DBFYTW010000059.1"/>
</dbReference>
<reference evidence="3 5" key="2">
    <citation type="submission" date="2016-08" db="EMBL/GenBank/DDBJ databases">
        <title>Characterization of Isolates of Eisenbergiella tayi Derived from Blood Cultures, Using Whole Genome Sequencing.</title>
        <authorList>
            <person name="Bernier A.-M."/>
            <person name="Burdz T."/>
            <person name="Wiebe D."/>
            <person name="Bernard K."/>
        </authorList>
    </citation>
    <scope>NUCLEOTIDE SEQUENCE [LARGE SCALE GENOMIC DNA]</scope>
    <source>
        <strain evidence="3 5">NML120146</strain>
    </source>
</reference>
<reference evidence="2 4" key="1">
    <citation type="submission" date="2016-07" db="EMBL/GenBank/DDBJ databases">
        <title>Characterization of isolates of Eisenbergiella tayi derived from blood cultures, using whole genome sequencing.</title>
        <authorList>
            <person name="Burdz T."/>
            <person name="Wiebe D."/>
            <person name="Huynh C."/>
            <person name="Bernard K."/>
        </authorList>
    </citation>
    <scope>NUCLEOTIDE SEQUENCE [LARGE SCALE GENOMIC DNA]</scope>
    <source>
        <strain evidence="2 4">NML 110608</strain>
    </source>
</reference>